<name>A0A0Q1H701_9FLAO</name>
<keyword evidence="1" id="KW-0812">Transmembrane</keyword>
<dbReference type="EMBL" id="LCTZ01000002">
    <property type="protein sequence ID" value="KQC29461.1"/>
    <property type="molecule type" value="Genomic_DNA"/>
</dbReference>
<proteinExistence type="predicted"/>
<accession>A0A0Q1H701</accession>
<gene>
    <name evidence="2" type="ORF">AAY42_05800</name>
</gene>
<dbReference type="InterPro" id="IPR011055">
    <property type="entry name" value="Dup_hybrid_motif"/>
</dbReference>
<dbReference type="Proteomes" id="UP000050827">
    <property type="component" value="Unassembled WGS sequence"/>
</dbReference>
<evidence type="ECO:0000313" key="3">
    <source>
        <dbReference type="Proteomes" id="UP000050827"/>
    </source>
</evidence>
<dbReference type="Gene3D" id="2.70.70.10">
    <property type="entry name" value="Glucose Permease (Domain IIA)"/>
    <property type="match status" value="1"/>
</dbReference>
<dbReference type="RefSeq" id="WP_055393258.1">
    <property type="nucleotide sequence ID" value="NZ_LCTZ01000002.1"/>
</dbReference>
<comment type="caution">
    <text evidence="2">The sequence shown here is derived from an EMBL/GenBank/DDBJ whole genome shotgun (WGS) entry which is preliminary data.</text>
</comment>
<evidence type="ECO:0000256" key="1">
    <source>
        <dbReference type="SAM" id="Phobius"/>
    </source>
</evidence>
<keyword evidence="1" id="KW-0472">Membrane</keyword>
<sequence length="403" mass="45393">MKAAACPTPHSSNSIASIFISSALVFMFLLFTWSCSEGNPDTEKEEETGEIEEMEETGYNYPEGKIFFEYPPMDLNGVSFYEPMGSMGVFPQDHGGFIHFEYGVDEPTTPVYAMADGVIVELGKSGDDFFMTVKYSTTISTKLGHVGRFADFILNQTNPVIEGSPLITEIEVKSGQIIGYISSFSALDIGVHDLDLESSKSFCYPELAFFENLYAADIFDYYEDSNPVKAEFLNKNIRVLEPYGGKNDYDVKGTISGNWYIKDKFEGKDIFTNYFAIGYHHIYSQRIAIADGLPRHDPDTEDTNSYSNSWIKSNSPKPEEVDIAFGMVKYELVAPVDLKRNDDGTYELNSLDGVDDQVPRGVFLMQMVDAETMQLEFIADKTVMEVEEFTGNQRVYVRNPDYE</sequence>
<feature type="transmembrane region" description="Helical" evidence="1">
    <location>
        <begin position="12"/>
        <end position="33"/>
    </location>
</feature>
<organism evidence="2 3">
    <name type="scientific">Flagellimonas eckloniae</name>
    <dbReference type="NCBI Taxonomy" id="346185"/>
    <lineage>
        <taxon>Bacteria</taxon>
        <taxon>Pseudomonadati</taxon>
        <taxon>Bacteroidota</taxon>
        <taxon>Flavobacteriia</taxon>
        <taxon>Flavobacteriales</taxon>
        <taxon>Flavobacteriaceae</taxon>
        <taxon>Flagellimonas</taxon>
    </lineage>
</organism>
<keyword evidence="3" id="KW-1185">Reference proteome</keyword>
<dbReference type="OrthoDB" id="1399170at2"/>
<keyword evidence="1" id="KW-1133">Transmembrane helix</keyword>
<evidence type="ECO:0000313" key="2">
    <source>
        <dbReference type="EMBL" id="KQC29461.1"/>
    </source>
</evidence>
<protein>
    <recommendedName>
        <fullName evidence="4">Peptidase M23 domain-containing protein</fullName>
    </recommendedName>
</protein>
<reference evidence="2 3" key="1">
    <citation type="submission" date="2015-04" db="EMBL/GenBank/DDBJ databases">
        <title>Complete genome of flavobacterium.</title>
        <authorList>
            <person name="Kwon Y.M."/>
            <person name="Kim S.-J."/>
        </authorList>
    </citation>
    <scope>NUCLEOTIDE SEQUENCE [LARGE SCALE GENOMIC DNA]</scope>
    <source>
        <strain evidence="2 3">DK169</strain>
    </source>
</reference>
<evidence type="ECO:0008006" key="4">
    <source>
        <dbReference type="Google" id="ProtNLM"/>
    </source>
</evidence>
<dbReference type="AlphaFoldDB" id="A0A0Q1H701"/>